<dbReference type="RefSeq" id="WP_071388727.1">
    <property type="nucleotide sequence ID" value="NZ_MLQS01000001.1"/>
</dbReference>
<evidence type="ECO:0000313" key="9">
    <source>
        <dbReference type="EMBL" id="OIJ22165.1"/>
    </source>
</evidence>
<dbReference type="GO" id="GO:0005886">
    <property type="term" value="C:plasma membrane"/>
    <property type="evidence" value="ECO:0007669"/>
    <property type="project" value="UniProtKB-SubCell"/>
</dbReference>
<feature type="transmembrane region" description="Helical" evidence="7">
    <location>
        <begin position="139"/>
        <end position="163"/>
    </location>
</feature>
<evidence type="ECO:0000259" key="8">
    <source>
        <dbReference type="PROSITE" id="PS50850"/>
    </source>
</evidence>
<evidence type="ECO:0000313" key="10">
    <source>
        <dbReference type="Proteomes" id="UP000180057"/>
    </source>
</evidence>
<keyword evidence="5 7" id="KW-1133">Transmembrane helix</keyword>
<dbReference type="SUPFAM" id="SSF103473">
    <property type="entry name" value="MFS general substrate transporter"/>
    <property type="match status" value="1"/>
</dbReference>
<dbReference type="InterPro" id="IPR020846">
    <property type="entry name" value="MFS_dom"/>
</dbReference>
<dbReference type="PROSITE" id="PS00216">
    <property type="entry name" value="SUGAR_TRANSPORT_1"/>
    <property type="match status" value="1"/>
</dbReference>
<evidence type="ECO:0000256" key="6">
    <source>
        <dbReference type="ARBA" id="ARBA00023136"/>
    </source>
</evidence>
<accession>A0A1S2MEQ4</accession>
<dbReference type="AlphaFoldDB" id="A0A1S2MEQ4"/>
<keyword evidence="2" id="KW-0813">Transport</keyword>
<feature type="transmembrane region" description="Helical" evidence="7">
    <location>
        <begin position="284"/>
        <end position="303"/>
    </location>
</feature>
<keyword evidence="3" id="KW-1003">Cell membrane</keyword>
<feature type="transmembrane region" description="Helical" evidence="7">
    <location>
        <begin position="103"/>
        <end position="127"/>
    </location>
</feature>
<dbReference type="InterPro" id="IPR036259">
    <property type="entry name" value="MFS_trans_sf"/>
</dbReference>
<name>A0A1S2MEQ4_9BACI</name>
<comment type="subcellular location">
    <subcellularLocation>
        <location evidence="1">Cell membrane</location>
        <topology evidence="1">Multi-pass membrane protein</topology>
    </subcellularLocation>
</comment>
<evidence type="ECO:0000256" key="7">
    <source>
        <dbReference type="SAM" id="Phobius"/>
    </source>
</evidence>
<evidence type="ECO:0000256" key="5">
    <source>
        <dbReference type="ARBA" id="ARBA00022989"/>
    </source>
</evidence>
<dbReference type="PANTHER" id="PTHR43124:SF3">
    <property type="entry name" value="CHLORAMPHENICOL EFFLUX PUMP RV0191"/>
    <property type="match status" value="1"/>
</dbReference>
<dbReference type="InterPro" id="IPR011701">
    <property type="entry name" value="MFS"/>
</dbReference>
<evidence type="ECO:0000256" key="3">
    <source>
        <dbReference type="ARBA" id="ARBA00022475"/>
    </source>
</evidence>
<feature type="transmembrane region" description="Helical" evidence="7">
    <location>
        <begin position="343"/>
        <end position="366"/>
    </location>
</feature>
<feature type="transmembrane region" description="Helical" evidence="7">
    <location>
        <begin position="7"/>
        <end position="31"/>
    </location>
</feature>
<dbReference type="EMBL" id="MLQS01000001">
    <property type="protein sequence ID" value="OIJ22165.1"/>
    <property type="molecule type" value="Genomic_DNA"/>
</dbReference>
<feature type="transmembrane region" description="Helical" evidence="7">
    <location>
        <begin position="217"/>
        <end position="240"/>
    </location>
</feature>
<comment type="caution">
    <text evidence="9">The sequence shown here is derived from an EMBL/GenBank/DDBJ whole genome shotgun (WGS) entry which is preliminary data.</text>
</comment>
<dbReference type="Proteomes" id="UP000180057">
    <property type="component" value="Unassembled WGS sequence"/>
</dbReference>
<feature type="transmembrane region" description="Helical" evidence="7">
    <location>
        <begin position="252"/>
        <end position="272"/>
    </location>
</feature>
<dbReference type="InterPro" id="IPR005829">
    <property type="entry name" value="Sugar_transporter_CS"/>
</dbReference>
<feature type="transmembrane region" description="Helical" evidence="7">
    <location>
        <begin position="75"/>
        <end position="97"/>
    </location>
</feature>
<feature type="transmembrane region" description="Helical" evidence="7">
    <location>
        <begin position="169"/>
        <end position="187"/>
    </location>
</feature>
<feature type="transmembrane region" description="Helical" evidence="7">
    <location>
        <begin position="43"/>
        <end position="63"/>
    </location>
</feature>
<feature type="transmembrane region" description="Helical" evidence="7">
    <location>
        <begin position="372"/>
        <end position="391"/>
    </location>
</feature>
<evidence type="ECO:0000256" key="4">
    <source>
        <dbReference type="ARBA" id="ARBA00022692"/>
    </source>
</evidence>
<feature type="domain" description="Major facilitator superfamily (MFS) profile" evidence="8">
    <location>
        <begin position="9"/>
        <end position="395"/>
    </location>
</feature>
<keyword evidence="4 7" id="KW-0812">Transmembrane</keyword>
<dbReference type="Pfam" id="PF07690">
    <property type="entry name" value="MFS_1"/>
    <property type="match status" value="1"/>
</dbReference>
<dbReference type="CDD" id="cd17474">
    <property type="entry name" value="MFS_YfmO_like"/>
    <property type="match status" value="1"/>
</dbReference>
<dbReference type="Gene3D" id="1.20.1250.20">
    <property type="entry name" value="MFS general substrate transporter like domains"/>
    <property type="match status" value="1"/>
</dbReference>
<keyword evidence="10" id="KW-1185">Reference proteome</keyword>
<dbReference type="PANTHER" id="PTHR43124">
    <property type="entry name" value="PURINE EFFLUX PUMP PBUE"/>
    <property type="match status" value="1"/>
</dbReference>
<keyword evidence="6 7" id="KW-0472">Membrane</keyword>
<protein>
    <recommendedName>
        <fullName evidence="8">Major facilitator superfamily (MFS) profile domain-containing protein</fullName>
    </recommendedName>
</protein>
<evidence type="ECO:0000256" key="1">
    <source>
        <dbReference type="ARBA" id="ARBA00004651"/>
    </source>
</evidence>
<organism evidence="9 10">
    <name type="scientific">Anaerobacillus alkalidiazotrophicus</name>
    <dbReference type="NCBI Taxonomy" id="472963"/>
    <lineage>
        <taxon>Bacteria</taxon>
        <taxon>Bacillati</taxon>
        <taxon>Bacillota</taxon>
        <taxon>Bacilli</taxon>
        <taxon>Bacillales</taxon>
        <taxon>Bacillaceae</taxon>
        <taxon>Anaerobacillus</taxon>
    </lineage>
</organism>
<gene>
    <name evidence="9" type="ORF">BKP45_05685</name>
</gene>
<reference evidence="9 10" key="1">
    <citation type="submission" date="2016-10" db="EMBL/GenBank/DDBJ databases">
        <title>Draft genome sequences of four alkaliphilic bacteria belonging to the Anaerobacillus genus.</title>
        <authorList>
            <person name="Bassil N.M."/>
            <person name="Lloyd J.R."/>
        </authorList>
    </citation>
    <scope>NUCLEOTIDE SEQUENCE [LARGE SCALE GENOMIC DNA]</scope>
    <source>
        <strain evidence="9 10">DSM 22531</strain>
    </source>
</reference>
<dbReference type="STRING" id="472963.BKP45_05685"/>
<dbReference type="InterPro" id="IPR050189">
    <property type="entry name" value="MFS_Efflux_Transporters"/>
</dbReference>
<feature type="transmembrane region" description="Helical" evidence="7">
    <location>
        <begin position="309"/>
        <end position="331"/>
    </location>
</feature>
<sequence>MKKKATVYIMSTIGLLPLVMVLGNSMLLPILPLMEDELNITHIEVGMLLSIFSLIAAIVIPIVGFLSDRFGRKKLVLLSLFFVMVGNLVTIIGGHGFKEPYTWILIGRIIQGIGAGGTAPLAMALIGDLFEGEQRSKSLGIIEVFNGIGKVVSPFIGAIAALFSWYSVFYFYFFASLMAFVGIYFSIKSINQEKVNEPLLHYLKMLMSVIRKEARTLFPLSLIGAVGLFLLFGMLVFLSFEIERIYALNGLFKGFVFMVPLGVLTYVSYWTGKNIASNSLYMKKLLLLGITLLTGSLLSLIFFHQFHELIFSLTIAASGVGFILPCVNTIITSTVGGKERGFIVSIYGMVRFLGVAFGPIFFSLWMQEVVSMFVKASLLMIITGIWVVISFKLTRVIKTRKVQLTIRKKFN</sequence>
<evidence type="ECO:0000256" key="2">
    <source>
        <dbReference type="ARBA" id="ARBA00022448"/>
    </source>
</evidence>
<dbReference type="PROSITE" id="PS50850">
    <property type="entry name" value="MFS"/>
    <property type="match status" value="1"/>
</dbReference>
<proteinExistence type="predicted"/>
<dbReference type="GO" id="GO:0022857">
    <property type="term" value="F:transmembrane transporter activity"/>
    <property type="evidence" value="ECO:0007669"/>
    <property type="project" value="InterPro"/>
</dbReference>